<protein>
    <submittedName>
        <fullName evidence="2">Uncharacterized protein</fullName>
    </submittedName>
</protein>
<dbReference type="Proteomes" id="UP000287171">
    <property type="component" value="Unassembled WGS sequence"/>
</dbReference>
<gene>
    <name evidence="2" type="ORF">KDA_38520</name>
</gene>
<sequence length="401" mass="43354">MVLHQENEEQNQHIWRSRVARERRGLSVSVEETLEDGLSDEFKWDEDERGSTNFTRSAYDASIVPPRFSLQSRTIEAIQSECIAAADATPYAVFSAGEVGERKPNITAHNSNILLRFAQRLTSSLGSFNATTDSSHSGEYMSGSATLEPAARELSRSLKASSLSSIADIEVCTASTMTGPLPRDMRKSSSAYPTSRDPHGRQRLAGRSTRIRLEVVPGVASQKAKECPLVASHDDLLVAETREDFRPLEAHPVEANTTGIHLAAISPLREETGSTSVHLPTIQKTSPAEIGTIQSDFPIDKNAATESAQQQPAILNGTLEKAAQGTLSGSGFFESGQRDTTIANPCITSASVVLTTLTSNPGPVVVQYITLQPQVGFTVHLTAPTTMRASFNYIILLGELF</sequence>
<evidence type="ECO:0000313" key="2">
    <source>
        <dbReference type="EMBL" id="GCE28368.1"/>
    </source>
</evidence>
<dbReference type="EMBL" id="BIFT01000001">
    <property type="protein sequence ID" value="GCE28368.1"/>
    <property type="molecule type" value="Genomic_DNA"/>
</dbReference>
<proteinExistence type="predicted"/>
<evidence type="ECO:0000256" key="1">
    <source>
        <dbReference type="SAM" id="MobiDB-lite"/>
    </source>
</evidence>
<reference evidence="3" key="1">
    <citation type="submission" date="2018-12" db="EMBL/GenBank/DDBJ databases">
        <title>Tengunoibacter tsumagoiensis gen. nov., sp. nov., Dictyobacter kobayashii sp. nov., D. alpinus sp. nov., and D. joshuensis sp. nov. and description of Dictyobacteraceae fam. nov. within the order Ktedonobacterales isolated from Tengu-no-mugimeshi.</title>
        <authorList>
            <person name="Wang C.M."/>
            <person name="Zheng Y."/>
            <person name="Sakai Y."/>
            <person name="Toyoda A."/>
            <person name="Minakuchi Y."/>
            <person name="Abe K."/>
            <person name="Yokota A."/>
            <person name="Yabe S."/>
        </authorList>
    </citation>
    <scope>NUCLEOTIDE SEQUENCE [LARGE SCALE GENOMIC DNA]</scope>
    <source>
        <strain evidence="3">Uno16</strain>
    </source>
</reference>
<dbReference type="RefSeq" id="WP_126628593.1">
    <property type="nucleotide sequence ID" value="NZ_BIFT01000001.1"/>
</dbReference>
<evidence type="ECO:0000313" key="3">
    <source>
        <dbReference type="Proteomes" id="UP000287171"/>
    </source>
</evidence>
<keyword evidence="3" id="KW-1185">Reference proteome</keyword>
<dbReference type="AlphaFoldDB" id="A0A402BAE7"/>
<accession>A0A402BAE7</accession>
<comment type="caution">
    <text evidence="2">The sequence shown here is derived from an EMBL/GenBank/DDBJ whole genome shotgun (WGS) entry which is preliminary data.</text>
</comment>
<dbReference type="OrthoDB" id="154517at2"/>
<organism evidence="2 3">
    <name type="scientific">Dictyobacter alpinus</name>
    <dbReference type="NCBI Taxonomy" id="2014873"/>
    <lineage>
        <taxon>Bacteria</taxon>
        <taxon>Bacillati</taxon>
        <taxon>Chloroflexota</taxon>
        <taxon>Ktedonobacteria</taxon>
        <taxon>Ktedonobacterales</taxon>
        <taxon>Dictyobacteraceae</taxon>
        <taxon>Dictyobacter</taxon>
    </lineage>
</organism>
<feature type="region of interest" description="Disordered" evidence="1">
    <location>
        <begin position="177"/>
        <end position="208"/>
    </location>
</feature>
<name>A0A402BAE7_9CHLR</name>